<dbReference type="AlphaFoldDB" id="A0A7W7V8M6"/>
<dbReference type="RefSeq" id="WP_184825547.1">
    <property type="nucleotide sequence ID" value="NZ_BMTK01000008.1"/>
</dbReference>
<proteinExistence type="predicted"/>
<dbReference type="Gene3D" id="3.40.50.720">
    <property type="entry name" value="NAD(P)-binding Rossmann-like Domain"/>
    <property type="match status" value="1"/>
</dbReference>
<gene>
    <name evidence="3" type="ORF">FHS37_005317</name>
</gene>
<dbReference type="Proteomes" id="UP000579523">
    <property type="component" value="Unassembled WGS sequence"/>
</dbReference>
<reference evidence="3 4" key="1">
    <citation type="submission" date="2020-08" db="EMBL/GenBank/DDBJ databases">
        <title>Genomic Encyclopedia of Type Strains, Phase III (KMG-III): the genomes of soil and plant-associated and newly described type strains.</title>
        <authorList>
            <person name="Whitman W."/>
        </authorList>
    </citation>
    <scope>NUCLEOTIDE SEQUENCE [LARGE SCALE GENOMIC DNA]</scope>
    <source>
        <strain evidence="3 4">CECT 3273</strain>
    </source>
</reference>
<feature type="domain" description="NAD-dependent epimerase/dehydratase" evidence="2">
    <location>
        <begin position="58"/>
        <end position="280"/>
    </location>
</feature>
<protein>
    <submittedName>
        <fullName evidence="3">Nucleoside-diphosphate-sugar epimerase</fullName>
    </submittedName>
</protein>
<dbReference type="InterPro" id="IPR036291">
    <property type="entry name" value="NAD(P)-bd_dom_sf"/>
</dbReference>
<keyword evidence="4" id="KW-1185">Reference proteome</keyword>
<sequence length="389" mass="42071">MAGGIPDDGDDAVRVAGEASGEVPGEEPGEGTRASAVRPDESLLHRPSASRKRRTAHALVVGASGFIGGHLAQRLVEQGYRVRALVRANSDQSALPASVDTETGCLEDRESLRRATAGVTHIYNCSGMSTDWGPWDDFRRVNVLGSRNLVEAAQHAGTVKRLLHVSTTDVYGYPVRPCDETAPPRDVGLPYNRSKLLGEQVVRRTAESNGVPYTIVRPATVYGPRSKDIVATLAELLLTKRMVYIGDGEVPAGLLYVENAVSAMIAACAAETAAGRTYNLRDPEPTTWKEYIEALADGIGAKPPSVNLPGPVALGLATAAEKLYTALRVRSRPPLTRHLVYLLARDQSYGIHRARRDFDFRSEVAFDEGMRRTVRWLNSAEGRGHLPGS</sequence>
<evidence type="ECO:0000313" key="3">
    <source>
        <dbReference type="EMBL" id="MBB4901230.1"/>
    </source>
</evidence>
<evidence type="ECO:0000259" key="2">
    <source>
        <dbReference type="Pfam" id="PF01370"/>
    </source>
</evidence>
<dbReference type="PANTHER" id="PTHR48079:SF6">
    <property type="entry name" value="NAD(P)-BINDING DOMAIN-CONTAINING PROTEIN-RELATED"/>
    <property type="match status" value="1"/>
</dbReference>
<dbReference type="InterPro" id="IPR001509">
    <property type="entry name" value="Epimerase_deHydtase"/>
</dbReference>
<dbReference type="SUPFAM" id="SSF51735">
    <property type="entry name" value="NAD(P)-binding Rossmann-fold domains"/>
    <property type="match status" value="1"/>
</dbReference>
<name>A0A7W7V8M6_9ACTN</name>
<dbReference type="Pfam" id="PF01370">
    <property type="entry name" value="Epimerase"/>
    <property type="match status" value="1"/>
</dbReference>
<dbReference type="PANTHER" id="PTHR48079">
    <property type="entry name" value="PROTEIN YEEZ"/>
    <property type="match status" value="1"/>
</dbReference>
<dbReference type="EMBL" id="JACHJI010000010">
    <property type="protein sequence ID" value="MBB4901230.1"/>
    <property type="molecule type" value="Genomic_DNA"/>
</dbReference>
<accession>A0A7W7V8M6</accession>
<dbReference type="GO" id="GO:0005737">
    <property type="term" value="C:cytoplasm"/>
    <property type="evidence" value="ECO:0007669"/>
    <property type="project" value="TreeGrafter"/>
</dbReference>
<evidence type="ECO:0000256" key="1">
    <source>
        <dbReference type="SAM" id="MobiDB-lite"/>
    </source>
</evidence>
<dbReference type="InterPro" id="IPR051783">
    <property type="entry name" value="NAD(P)-dependent_oxidoreduct"/>
</dbReference>
<dbReference type="GO" id="GO:0004029">
    <property type="term" value="F:aldehyde dehydrogenase (NAD+) activity"/>
    <property type="evidence" value="ECO:0007669"/>
    <property type="project" value="TreeGrafter"/>
</dbReference>
<comment type="caution">
    <text evidence="3">The sequence shown here is derived from an EMBL/GenBank/DDBJ whole genome shotgun (WGS) entry which is preliminary data.</text>
</comment>
<evidence type="ECO:0000313" key="4">
    <source>
        <dbReference type="Proteomes" id="UP000579523"/>
    </source>
</evidence>
<organism evidence="3 4">
    <name type="scientific">Streptomyces griseomycini</name>
    <dbReference type="NCBI Taxonomy" id="66895"/>
    <lineage>
        <taxon>Bacteria</taxon>
        <taxon>Bacillati</taxon>
        <taxon>Actinomycetota</taxon>
        <taxon>Actinomycetes</taxon>
        <taxon>Kitasatosporales</taxon>
        <taxon>Streptomycetaceae</taxon>
        <taxon>Streptomyces</taxon>
    </lineage>
</organism>
<feature type="region of interest" description="Disordered" evidence="1">
    <location>
        <begin position="1"/>
        <end position="51"/>
    </location>
</feature>